<reference evidence="5 6" key="1">
    <citation type="submission" date="2020-01" db="EMBL/GenBank/DDBJ databases">
        <authorList>
            <consortium name="PulseNet: The National Subtyping Network for Foodborne Disease Surveillance"/>
            <person name="Tarr C.L."/>
            <person name="Trees E."/>
            <person name="Katz L.S."/>
            <person name="Carleton-Romer H.A."/>
            <person name="Stroika S."/>
            <person name="Kucerova Z."/>
            <person name="Roache K.F."/>
            <person name="Sabol A.L."/>
            <person name="Besser J."/>
            <person name="Gerner-Smidt P."/>
        </authorList>
    </citation>
    <scope>NUCLEOTIDE SEQUENCE [LARGE SCALE GENOMIC DNA]</scope>
    <source>
        <strain evidence="5 6">PNUSAC014094</strain>
    </source>
</reference>
<protein>
    <submittedName>
        <fullName evidence="5">S24 family peptidase</fullName>
    </submittedName>
</protein>
<organism evidence="5 6">
    <name type="scientific">Campylobacter jejuni</name>
    <dbReference type="NCBI Taxonomy" id="197"/>
    <lineage>
        <taxon>Bacteria</taxon>
        <taxon>Pseudomonadati</taxon>
        <taxon>Campylobacterota</taxon>
        <taxon>Epsilonproteobacteria</taxon>
        <taxon>Campylobacterales</taxon>
        <taxon>Campylobacteraceae</taxon>
        <taxon>Campylobacter</taxon>
    </lineage>
</organism>
<evidence type="ECO:0000256" key="2">
    <source>
        <dbReference type="ARBA" id="ARBA00023125"/>
    </source>
</evidence>
<dbReference type="GO" id="GO:0003677">
    <property type="term" value="F:DNA binding"/>
    <property type="evidence" value="ECO:0007669"/>
    <property type="project" value="UniProtKB-KW"/>
</dbReference>
<keyword evidence="2" id="KW-0238">DNA-binding</keyword>
<sequence length="253" mass="29519">MIFFAKMLFIKELKYYTSLKTSCQVKKLFLGKNMKEYDKRIIEEMKEYFGVESILQVAEKLGYKPSTANNWHNKGLTQSVIDKFQSIKYKNSKNSLKNSNMVNFRYFPNVYATAGYGNFNENEHYEIISLDAKFVVDFLGLSAKTDYDIIRIFGNSMEPYLLDGQSAIVDFKKNNLSLVKNTDVIIISIDNELFCKRIKKQPLLNKFTLTSDNKDYDDIVVTENDFDRCKIIGVVVCKMDIQMFLNKIELKKY</sequence>
<dbReference type="InterPro" id="IPR015927">
    <property type="entry name" value="Peptidase_S24_S26A/B/C"/>
</dbReference>
<evidence type="ECO:0000313" key="5">
    <source>
        <dbReference type="EMBL" id="EDP8233534.1"/>
    </source>
</evidence>
<dbReference type="Gene3D" id="2.10.109.10">
    <property type="entry name" value="Umud Fragment, subunit A"/>
    <property type="match status" value="1"/>
</dbReference>
<dbReference type="Proteomes" id="UP000478805">
    <property type="component" value="Unassembled WGS sequence"/>
</dbReference>
<dbReference type="PANTHER" id="PTHR40661:SF3">
    <property type="entry name" value="FELS-1 PROPHAGE TRANSCRIPTIONAL REGULATOR"/>
    <property type="match status" value="1"/>
</dbReference>
<dbReference type="Gene3D" id="1.10.260.40">
    <property type="entry name" value="lambda repressor-like DNA-binding domains"/>
    <property type="match status" value="1"/>
</dbReference>
<dbReference type="Pfam" id="PF00717">
    <property type="entry name" value="Peptidase_S24"/>
    <property type="match status" value="1"/>
</dbReference>
<dbReference type="PANTHER" id="PTHR40661">
    <property type="match status" value="1"/>
</dbReference>
<keyword evidence="3" id="KW-0804">Transcription</keyword>
<dbReference type="InterPro" id="IPR039418">
    <property type="entry name" value="LexA-like"/>
</dbReference>
<keyword evidence="1" id="KW-0805">Transcription regulation</keyword>
<dbReference type="InterPro" id="IPR036286">
    <property type="entry name" value="LexA/Signal_pep-like_sf"/>
</dbReference>
<proteinExistence type="predicted"/>
<evidence type="ECO:0000313" key="6">
    <source>
        <dbReference type="Proteomes" id="UP000478805"/>
    </source>
</evidence>
<dbReference type="CDD" id="cd06529">
    <property type="entry name" value="S24_LexA-like"/>
    <property type="match status" value="1"/>
</dbReference>
<comment type="caution">
    <text evidence="5">The sequence shown here is derived from an EMBL/GenBank/DDBJ whole genome shotgun (WGS) entry which is preliminary data.</text>
</comment>
<evidence type="ECO:0000256" key="3">
    <source>
        <dbReference type="ARBA" id="ARBA00023163"/>
    </source>
</evidence>
<dbReference type="AlphaFoldDB" id="A0A9P2CN57"/>
<dbReference type="InterPro" id="IPR010982">
    <property type="entry name" value="Lambda_DNA-bd_dom_sf"/>
</dbReference>
<evidence type="ECO:0000259" key="4">
    <source>
        <dbReference type="Pfam" id="PF00717"/>
    </source>
</evidence>
<feature type="domain" description="Peptidase S24/S26A/S26B/S26C" evidence="4">
    <location>
        <begin position="112"/>
        <end position="236"/>
    </location>
</feature>
<gene>
    <name evidence="5" type="ORF">GSU20_00635</name>
</gene>
<accession>A0A9P2CN57</accession>
<dbReference type="EMBL" id="AANOVI010000001">
    <property type="protein sequence ID" value="EDP8233534.1"/>
    <property type="molecule type" value="Genomic_DNA"/>
</dbReference>
<evidence type="ECO:0000256" key="1">
    <source>
        <dbReference type="ARBA" id="ARBA00023015"/>
    </source>
</evidence>
<name>A0A9P2CN57_CAMJU</name>
<dbReference type="SUPFAM" id="SSF51306">
    <property type="entry name" value="LexA/Signal peptidase"/>
    <property type="match status" value="1"/>
</dbReference>